<gene>
    <name evidence="1" type="ORF">SAMN05216470_1760</name>
</gene>
<protein>
    <submittedName>
        <fullName evidence="1">Competence protein ComX</fullName>
    </submittedName>
</protein>
<reference evidence="1 2" key="1">
    <citation type="submission" date="2017-07" db="EMBL/GenBank/DDBJ databases">
        <authorList>
            <person name="Sun Z.S."/>
            <person name="Albrecht U."/>
            <person name="Echele G."/>
            <person name="Lee C.C."/>
        </authorList>
    </citation>
    <scope>NUCLEOTIDE SEQUENCE [LARGE SCALE GENOMIC DNA]</scope>
    <source>
        <strain evidence="1 2">AR3</strain>
    </source>
</reference>
<dbReference type="EMBL" id="FZRA01000007">
    <property type="protein sequence ID" value="SNU09346.1"/>
    <property type="molecule type" value="Genomic_DNA"/>
</dbReference>
<dbReference type="Proteomes" id="UP000214649">
    <property type="component" value="Unassembled WGS sequence"/>
</dbReference>
<proteinExistence type="predicted"/>
<organism evidence="1 2">
    <name type="scientific">Streptococcus equinus</name>
    <name type="common">Streptococcus bovis</name>
    <dbReference type="NCBI Taxonomy" id="1335"/>
    <lineage>
        <taxon>Bacteria</taxon>
        <taxon>Bacillati</taxon>
        <taxon>Bacillota</taxon>
        <taxon>Bacilli</taxon>
        <taxon>Lactobacillales</taxon>
        <taxon>Streptococcaceae</taxon>
        <taxon>Streptococcus</taxon>
    </lineage>
</organism>
<feature type="non-terminal residue" evidence="1">
    <location>
        <position position="1"/>
    </location>
</feature>
<evidence type="ECO:0000313" key="2">
    <source>
        <dbReference type="Proteomes" id="UP000214649"/>
    </source>
</evidence>
<dbReference type="AlphaFoldDB" id="A0A239RG18"/>
<accession>A0A239RG18</accession>
<sequence length="99" mass="11861">FKTKFSNHVKDTIRHQESFKRKFNRMPYEEIGEISHCVPQLNFFEVADFIAYRDSLSQLKATLSLEEQEKLAKVVRGERFEGKKAFLRQIEPYFSDFKH</sequence>
<name>A0A239RG18_STREI</name>
<evidence type="ECO:0000313" key="1">
    <source>
        <dbReference type="EMBL" id="SNU09346.1"/>
    </source>
</evidence>